<proteinExistence type="predicted"/>
<dbReference type="RefSeq" id="WP_154327840.1">
    <property type="nucleotide sequence ID" value="NZ_CP045696.1"/>
</dbReference>
<protein>
    <submittedName>
        <fullName evidence="2">Uncharacterized protein</fullName>
    </submittedName>
</protein>
<reference evidence="2 3" key="1">
    <citation type="submission" date="2019-08" db="EMBL/GenBank/DDBJ databases">
        <title>In-depth cultivation of the pig gut microbiome towards novel bacterial diversity and tailored functional studies.</title>
        <authorList>
            <person name="Wylensek D."/>
            <person name="Hitch T.C.A."/>
            <person name="Clavel T."/>
        </authorList>
    </citation>
    <scope>NUCLEOTIDE SEQUENCE [LARGE SCALE GENOMIC DNA]</scope>
    <source>
        <strain evidence="2 3">Oil-RF-744-WCA-WT-10</strain>
    </source>
</reference>
<sequence>MDKKKGLYLVLGIVATVAFGVFSYRIYELMFYDNNYSNAMYNYGVYGIMAMITIAIAWGAAALFYYVINSVKFDRWYHWLAVCAAVTVVTPVVCYLVNNSMLESQGLDLGTQAVDFEIANFIWAPVLFTVASFSMRWWSSNCRHTPFPQ</sequence>
<gene>
    <name evidence="2" type="ORF">FYJ29_01110</name>
</gene>
<feature type="transmembrane region" description="Helical" evidence="1">
    <location>
        <begin position="118"/>
        <end position="138"/>
    </location>
</feature>
<accession>A0A6L5XBH6</accession>
<keyword evidence="1" id="KW-0812">Transmembrane</keyword>
<keyword evidence="3" id="KW-1185">Reference proteome</keyword>
<keyword evidence="1" id="KW-1133">Transmembrane helix</keyword>
<name>A0A6L5XBH6_9BACT</name>
<dbReference type="EMBL" id="VULT01000001">
    <property type="protein sequence ID" value="MSS16376.1"/>
    <property type="molecule type" value="Genomic_DNA"/>
</dbReference>
<dbReference type="Proteomes" id="UP000483362">
    <property type="component" value="Unassembled WGS sequence"/>
</dbReference>
<evidence type="ECO:0000313" key="3">
    <source>
        <dbReference type="Proteomes" id="UP000483362"/>
    </source>
</evidence>
<evidence type="ECO:0000313" key="2">
    <source>
        <dbReference type="EMBL" id="MSS16376.1"/>
    </source>
</evidence>
<dbReference type="AlphaFoldDB" id="A0A6L5XBH6"/>
<feature type="transmembrane region" description="Helical" evidence="1">
    <location>
        <begin position="79"/>
        <end position="98"/>
    </location>
</feature>
<organism evidence="2 3">
    <name type="scientific">Sodaliphilus pleomorphus</name>
    <dbReference type="NCBI Taxonomy" id="2606626"/>
    <lineage>
        <taxon>Bacteria</taxon>
        <taxon>Pseudomonadati</taxon>
        <taxon>Bacteroidota</taxon>
        <taxon>Bacteroidia</taxon>
        <taxon>Bacteroidales</taxon>
        <taxon>Muribaculaceae</taxon>
        <taxon>Sodaliphilus</taxon>
    </lineage>
</organism>
<feature type="transmembrane region" description="Helical" evidence="1">
    <location>
        <begin position="46"/>
        <end position="67"/>
    </location>
</feature>
<keyword evidence="1" id="KW-0472">Membrane</keyword>
<comment type="caution">
    <text evidence="2">The sequence shown here is derived from an EMBL/GenBank/DDBJ whole genome shotgun (WGS) entry which is preliminary data.</text>
</comment>
<evidence type="ECO:0000256" key="1">
    <source>
        <dbReference type="SAM" id="Phobius"/>
    </source>
</evidence>
<feature type="transmembrane region" description="Helical" evidence="1">
    <location>
        <begin position="7"/>
        <end position="26"/>
    </location>
</feature>